<evidence type="ECO:0000313" key="1">
    <source>
        <dbReference type="EMBL" id="RSL18837.1"/>
    </source>
</evidence>
<keyword evidence="2" id="KW-1185">Reference proteome</keyword>
<sequence length="168" mass="18703">MVVHCASFGSLWWLRPGNNASDLLRFSSHAAVFNTTGFVSGSRERRLWHIAGVIRINLGMHSNTADPRRLSATSYECDGLERRGEWNRLLLGRRLGQTVEAEKIIHCTRSSVIGRIDFDSSWHCNGIQVLAASALRGEQETLLFAAPGAQLQTDAGDWEVLWDGLAKR</sequence>
<reference evidence="1 2" key="1">
    <citation type="submission" date="2018-12" db="EMBL/GenBank/DDBJ databases">
        <title>Sequencing of bacterial isolates from soil warming experiment in Harvard Forest, Massachusetts, USA.</title>
        <authorList>
            <person name="Deangelis K."/>
        </authorList>
    </citation>
    <scope>NUCLEOTIDE SEQUENCE [LARGE SCALE GENOMIC DNA]</scope>
    <source>
        <strain evidence="1 2">EB153</strain>
    </source>
</reference>
<organism evidence="1 2">
    <name type="scientific">Edaphobacter aggregans</name>
    <dbReference type="NCBI Taxonomy" id="570835"/>
    <lineage>
        <taxon>Bacteria</taxon>
        <taxon>Pseudomonadati</taxon>
        <taxon>Acidobacteriota</taxon>
        <taxon>Terriglobia</taxon>
        <taxon>Terriglobales</taxon>
        <taxon>Acidobacteriaceae</taxon>
        <taxon>Edaphobacter</taxon>
    </lineage>
</organism>
<dbReference type="Proteomes" id="UP000269669">
    <property type="component" value="Unassembled WGS sequence"/>
</dbReference>
<gene>
    <name evidence="1" type="ORF">EDE15_4440</name>
</gene>
<evidence type="ECO:0000313" key="2">
    <source>
        <dbReference type="Proteomes" id="UP000269669"/>
    </source>
</evidence>
<accession>A0A3R9QKN9</accession>
<dbReference type="AlphaFoldDB" id="A0A3R9QKN9"/>
<proteinExistence type="predicted"/>
<comment type="caution">
    <text evidence="1">The sequence shown here is derived from an EMBL/GenBank/DDBJ whole genome shotgun (WGS) entry which is preliminary data.</text>
</comment>
<name>A0A3R9QKN9_9BACT</name>
<protein>
    <submittedName>
        <fullName evidence="1">Uncharacterized protein</fullName>
    </submittedName>
</protein>
<dbReference type="EMBL" id="RSDW01000001">
    <property type="protein sequence ID" value="RSL18837.1"/>
    <property type="molecule type" value="Genomic_DNA"/>
</dbReference>